<sequence length="1201" mass="137301">MRSNSRKWLVGATLCVFVFVSLQLYHSIDTRNQEQRTLHEHDTLELQQLELKLKSLEGEIKNNGIAMLEMRQKLRAERVKIKELEEAKAELDGRRPNEVAGVLQLPKKAEQMENEQRNVEAAREHAKEEEQARRGVIAPPRRDEEQPNGGRRNYEGTVVKKFNEESNIRSAQIDENMCRARFNMSYAKSDIQMLDVYNVIPFDDPDGGVWKQGFDISYDHAEVQRQKKLEVVVTPHSHTDPGWITTFEAYYDTQTRDIFESMLSSLEKMEKMRFIYAEMCFFERWWAEIDEGKRNALKRLLKSGHLEIVSGAWVMTDEADSHYFATVSEMIEGHEWIRNHIGDYMPKNHWSIDPFGLSPTLAFLMSKANMSNAVVQRVHYSVKKYLAEQNKLEFKWRQLWKDLFVHVMPFYSYDIPHTCGPDPKVCCQFDFWRLHSGGCPWNVPPVEITAENLATRAEMLYDQYRKKAQLFKTNVLFVPLGDDFRYVSPNEWKVQHDNYIKLFEYMNTQLQWNVHARFGTLADYFKLDHQRIQEASDSREGQVPVLSGDFFTYADRNDHYWSGYYTSRPFYKRMDRVLQHYLRSAEILYSLARSKGRLSSTNGAEFGLLVEARRHMSLFQHHDGVTGTGRNEVVNDYGQKMLSAIKNCELIIHEATLALMAEDTEESASHVIPSFVMSEGRLIQDQLPMGIIFNQTSELVLFNSLAQERREVVCVMVGSLKGKISRASTPHIPVPQQIAPVLRADSASVLFEMDKYELCFMANIPPFGLEKYRLSLSTSGAAKVVVKSRRSISSVDFETMLISGPYFQLGNEFLEAKFDAETGLLQSVTPSEGTEVIVNISYVEYGVRGKNPGRFEGGDDLSGAYLFLPDGPARPLLPRSGNPYVVLEGILLKKVFVIGPEKAKLEHTATIYSDAAFVQLQNDVDIRETYNFELAMRLITSVKSDDTFFTDLNGYQMIRRKRFAKLPLQAHFYPMPSAAFVEDGSNRVSLLSAQALGVANLEAGWLEVMLDRRLNQDDGRGLFQDVTDNKRTSSLFRLMVEPLENAVHFDSLTTAFHSMAAHYASLRLHYPIMIMLSATNKRLSSSFSGMGRGLPCDFHAVTLRTMAAPTLYGRNFSAKHSPSTSQAFILHRMGIDCRSKVKLRMACTTSSGKVHIPSLLKEKALRVTETSLTLLYDKGPVDEVFVEPMDIRTFRLDFGSS</sequence>
<dbReference type="InterPro" id="IPR011013">
    <property type="entry name" value="Gal_mutarotase_sf_dom"/>
</dbReference>
<dbReference type="Gene3D" id="3.20.110.10">
    <property type="entry name" value="Glycoside hydrolase 38, N terminal domain"/>
    <property type="match status" value="1"/>
</dbReference>
<dbReference type="InterPro" id="IPR027291">
    <property type="entry name" value="Glyco_hydro_38_N_sf"/>
</dbReference>
<dbReference type="PANTHER" id="PTHR11607:SF3">
    <property type="entry name" value="LYSOSOMAL ALPHA-MANNOSIDASE"/>
    <property type="match status" value="1"/>
</dbReference>
<dbReference type="Pfam" id="PF09261">
    <property type="entry name" value="Alpha-mann_mid"/>
    <property type="match status" value="1"/>
</dbReference>
<accession>A0A915ARN9</accession>
<dbReference type="SUPFAM" id="SSF74650">
    <property type="entry name" value="Galactose mutarotase-like"/>
    <property type="match status" value="1"/>
</dbReference>
<dbReference type="Pfam" id="PF07748">
    <property type="entry name" value="Glyco_hydro_38C"/>
    <property type="match status" value="1"/>
</dbReference>
<evidence type="ECO:0000256" key="1">
    <source>
        <dbReference type="ARBA" id="ARBA00009792"/>
    </source>
</evidence>
<comment type="catalytic activity">
    <reaction evidence="8">
        <text>N(4)-{beta-D-GlcNAc-(1-&gt;2)-alpha-D-Man-(1-&gt;3)-[alpha-D-Man-(1-&gt;3)-[alpha-D-Man-(1-&gt;6)]-alpha-D-Man-(1-&gt;6)]-beta-D-Man-(1-&gt;4)-beta-D-GlcNAc-(1-&gt;4)-beta-D-GlcNAc}-L-asparaginyl-[protein] + 2 H2O = 2 alpha-D-mannopyranose + an N(4)-{beta-D-GlcNAc-(1-&gt;2)-alpha-D-Man-(1-&gt;3)-[alpha-D-Man-(1-&gt;6)]-beta-D-Man-(1-&gt;4)-beta-D-GlcNAc-(1-&gt;4)-beta-D-GlcNAc}-L-asparaginyl-[protein]</text>
        <dbReference type="Rhea" id="RHEA:56052"/>
        <dbReference type="Rhea" id="RHEA-COMP:14368"/>
        <dbReference type="Rhea" id="RHEA-COMP:14369"/>
        <dbReference type="ChEBI" id="CHEBI:15377"/>
        <dbReference type="ChEBI" id="CHEBI:28729"/>
        <dbReference type="ChEBI" id="CHEBI:60615"/>
        <dbReference type="ChEBI" id="CHEBI:60625"/>
        <dbReference type="EC" id="3.2.1.114"/>
    </reaction>
</comment>
<dbReference type="Gene3D" id="1.20.1270.50">
    <property type="entry name" value="Glycoside hydrolase family 38, central domain"/>
    <property type="match status" value="1"/>
</dbReference>
<feature type="region of interest" description="Disordered" evidence="10">
    <location>
        <begin position="110"/>
        <end position="156"/>
    </location>
</feature>
<keyword evidence="5" id="KW-1015">Disulfide bond</keyword>
<dbReference type="CDD" id="cd10809">
    <property type="entry name" value="GH38N_AMII_GMII_SfManIII_like"/>
    <property type="match status" value="1"/>
</dbReference>
<dbReference type="SMART" id="SM00872">
    <property type="entry name" value="Alpha-mann_mid"/>
    <property type="match status" value="1"/>
</dbReference>
<evidence type="ECO:0000256" key="3">
    <source>
        <dbReference type="ARBA" id="ARBA00022801"/>
    </source>
</evidence>
<dbReference type="GO" id="GO:0004572">
    <property type="term" value="F:mannosyl-oligosaccharide 1,3-1,6-alpha-mannosidase activity"/>
    <property type="evidence" value="ECO:0007669"/>
    <property type="project" value="UniProtKB-EC"/>
</dbReference>
<evidence type="ECO:0000256" key="7">
    <source>
        <dbReference type="ARBA" id="ARBA00059516"/>
    </source>
</evidence>
<dbReference type="GO" id="GO:0006491">
    <property type="term" value="P:N-glycan processing"/>
    <property type="evidence" value="ECO:0007669"/>
    <property type="project" value="TreeGrafter"/>
</dbReference>
<dbReference type="Pfam" id="PF01074">
    <property type="entry name" value="Glyco_hydro_38N"/>
    <property type="match status" value="1"/>
</dbReference>
<keyword evidence="4 9" id="KW-0862">Zinc</keyword>
<dbReference type="InterPro" id="IPR050843">
    <property type="entry name" value="Glycosyl_Hydrlase_38"/>
</dbReference>
<protein>
    <recommendedName>
        <fullName evidence="9">Alpha-mannosidase</fullName>
        <ecNumber evidence="9">3.2.1.-</ecNumber>
    </recommendedName>
</protein>
<dbReference type="GO" id="GO:0000139">
    <property type="term" value="C:Golgi membrane"/>
    <property type="evidence" value="ECO:0007669"/>
    <property type="project" value="TreeGrafter"/>
</dbReference>
<dbReference type="SUPFAM" id="SSF88688">
    <property type="entry name" value="Families 57/38 glycoside transferase middle domain"/>
    <property type="match status" value="1"/>
</dbReference>
<reference evidence="13" key="1">
    <citation type="submission" date="2022-11" db="UniProtKB">
        <authorList>
            <consortium name="WormBaseParasite"/>
        </authorList>
    </citation>
    <scope>IDENTIFICATION</scope>
</reference>
<evidence type="ECO:0000256" key="9">
    <source>
        <dbReference type="RuleBase" id="RU361199"/>
    </source>
</evidence>
<dbReference type="EC" id="3.2.1.-" evidence="9"/>
<organism evidence="12 13">
    <name type="scientific">Parascaris univalens</name>
    <name type="common">Nematode worm</name>
    <dbReference type="NCBI Taxonomy" id="6257"/>
    <lineage>
        <taxon>Eukaryota</taxon>
        <taxon>Metazoa</taxon>
        <taxon>Ecdysozoa</taxon>
        <taxon>Nematoda</taxon>
        <taxon>Chromadorea</taxon>
        <taxon>Rhabditida</taxon>
        <taxon>Spirurina</taxon>
        <taxon>Ascaridomorpha</taxon>
        <taxon>Ascaridoidea</taxon>
        <taxon>Ascarididae</taxon>
        <taxon>Parascaris</taxon>
    </lineage>
</organism>
<evidence type="ECO:0000256" key="6">
    <source>
        <dbReference type="ARBA" id="ARBA00023295"/>
    </source>
</evidence>
<keyword evidence="12" id="KW-1185">Reference proteome</keyword>
<dbReference type="AlphaFoldDB" id="A0A915ARN9"/>
<dbReference type="InterPro" id="IPR037094">
    <property type="entry name" value="Glyco_hydro_38_cen_sf"/>
</dbReference>
<name>A0A915ARN9_PARUN</name>
<feature type="compositionally biased region" description="Basic and acidic residues" evidence="10">
    <location>
        <begin position="110"/>
        <end position="133"/>
    </location>
</feature>
<evidence type="ECO:0000313" key="12">
    <source>
        <dbReference type="Proteomes" id="UP000887569"/>
    </source>
</evidence>
<keyword evidence="3 9" id="KW-0378">Hydrolase</keyword>
<proteinExistence type="inferred from homology"/>
<dbReference type="InterPro" id="IPR028995">
    <property type="entry name" value="Glyco_hydro_57/38_cen_sf"/>
</dbReference>
<dbReference type="InterPro" id="IPR015341">
    <property type="entry name" value="Glyco_hydro_38_cen"/>
</dbReference>
<dbReference type="FunFam" id="1.20.1270.50:FF:000001">
    <property type="entry name" value="Alpha-mannosidase"/>
    <property type="match status" value="1"/>
</dbReference>
<dbReference type="GO" id="GO:0046872">
    <property type="term" value="F:metal ion binding"/>
    <property type="evidence" value="ECO:0007669"/>
    <property type="project" value="UniProtKB-KW"/>
</dbReference>
<evidence type="ECO:0000259" key="11">
    <source>
        <dbReference type="SMART" id="SM00872"/>
    </source>
</evidence>
<comment type="cofactor">
    <cofactor evidence="9">
        <name>Zn(2+)</name>
        <dbReference type="ChEBI" id="CHEBI:29105"/>
    </cofactor>
    <text evidence="9">Binds 1 zinc ion per subunit.</text>
</comment>
<dbReference type="Gene3D" id="2.60.40.1180">
    <property type="entry name" value="Golgi alpha-mannosidase II"/>
    <property type="match status" value="1"/>
</dbReference>
<evidence type="ECO:0000256" key="10">
    <source>
        <dbReference type="SAM" id="MobiDB-lite"/>
    </source>
</evidence>
<evidence type="ECO:0000256" key="4">
    <source>
        <dbReference type="ARBA" id="ARBA00022833"/>
    </source>
</evidence>
<dbReference type="InterPro" id="IPR011330">
    <property type="entry name" value="Glyco_hydro/deAcase_b/a-brl"/>
</dbReference>
<evidence type="ECO:0000256" key="5">
    <source>
        <dbReference type="ARBA" id="ARBA00023157"/>
    </source>
</evidence>
<evidence type="ECO:0000256" key="8">
    <source>
        <dbReference type="ARBA" id="ARBA00093232"/>
    </source>
</evidence>
<evidence type="ECO:0000313" key="13">
    <source>
        <dbReference type="WBParaSite" id="PgR013_g147_t03"/>
    </source>
</evidence>
<dbReference type="FunFam" id="3.20.110.10:FF:000003">
    <property type="entry name" value="Alpha-mannosidase"/>
    <property type="match status" value="1"/>
</dbReference>
<dbReference type="GO" id="GO:0030246">
    <property type="term" value="F:carbohydrate binding"/>
    <property type="evidence" value="ECO:0007669"/>
    <property type="project" value="InterPro"/>
</dbReference>
<dbReference type="InterPro" id="IPR013780">
    <property type="entry name" value="Glyco_hydro_b"/>
</dbReference>
<dbReference type="InterPro" id="IPR011682">
    <property type="entry name" value="Glyco_hydro_38_C"/>
</dbReference>
<evidence type="ECO:0000256" key="2">
    <source>
        <dbReference type="ARBA" id="ARBA00022723"/>
    </source>
</evidence>
<comment type="function">
    <text evidence="7">Catalyzes the first committed step in the biosynthesis of complex N-glycans. It controls conversion of high mannose to complex N-glycans; the final hydrolytic step in the N-glycan maturation pathway.</text>
</comment>
<feature type="domain" description="Glycoside hydrolase family 38 central" evidence="11">
    <location>
        <begin position="559"/>
        <end position="641"/>
    </location>
</feature>
<dbReference type="PANTHER" id="PTHR11607">
    <property type="entry name" value="ALPHA-MANNOSIDASE"/>
    <property type="match status" value="1"/>
</dbReference>
<dbReference type="GO" id="GO:0006013">
    <property type="term" value="P:mannose metabolic process"/>
    <property type="evidence" value="ECO:0007669"/>
    <property type="project" value="InterPro"/>
</dbReference>
<dbReference type="SUPFAM" id="SSF88713">
    <property type="entry name" value="Glycoside hydrolase/deacetylase"/>
    <property type="match status" value="1"/>
</dbReference>
<dbReference type="Gene3D" id="2.70.98.30">
    <property type="entry name" value="Golgi alpha-mannosidase II, domain 4"/>
    <property type="match status" value="1"/>
</dbReference>
<keyword evidence="6 9" id="KW-0326">Glycosidase</keyword>
<keyword evidence="2 9" id="KW-0479">Metal-binding</keyword>
<dbReference type="InterPro" id="IPR000602">
    <property type="entry name" value="Glyco_hydro_38_N"/>
</dbReference>
<dbReference type="WBParaSite" id="PgR013_g147_t03">
    <property type="protein sequence ID" value="PgR013_g147_t03"/>
    <property type="gene ID" value="PgR013_g147"/>
</dbReference>
<comment type="similarity">
    <text evidence="1 9">Belongs to the glycosyl hydrolase 38 family.</text>
</comment>
<dbReference type="Proteomes" id="UP000887569">
    <property type="component" value="Unplaced"/>
</dbReference>